<accession>A0A4Q4Q319</accession>
<keyword evidence="2" id="KW-1185">Reference proteome</keyword>
<name>A0A4Q4Q319_9PLEO</name>
<sequence>MKSALVAQKDVLCGEIAGRRMHVASGKAKDTPAERLLWKGASSEYLLKDRDCAVPQECEEVWVFLP</sequence>
<dbReference type="EMBL" id="PEJP01000076">
    <property type="protein sequence ID" value="RYO32311.1"/>
    <property type="molecule type" value="Genomic_DNA"/>
</dbReference>
<evidence type="ECO:0000313" key="2">
    <source>
        <dbReference type="Proteomes" id="UP000293823"/>
    </source>
</evidence>
<organism evidence="1 2">
    <name type="scientific">Alternaria arborescens</name>
    <dbReference type="NCBI Taxonomy" id="156630"/>
    <lineage>
        <taxon>Eukaryota</taxon>
        <taxon>Fungi</taxon>
        <taxon>Dikarya</taxon>
        <taxon>Ascomycota</taxon>
        <taxon>Pezizomycotina</taxon>
        <taxon>Dothideomycetes</taxon>
        <taxon>Pleosporomycetidae</taxon>
        <taxon>Pleosporales</taxon>
        <taxon>Pleosporineae</taxon>
        <taxon>Pleosporaceae</taxon>
        <taxon>Alternaria</taxon>
        <taxon>Alternaria sect. Alternaria</taxon>
    </lineage>
</organism>
<dbReference type="Proteomes" id="UP000293823">
    <property type="component" value="Unassembled WGS sequence"/>
</dbReference>
<gene>
    <name evidence="1" type="ORF">AA0113_g11748</name>
</gene>
<proteinExistence type="predicted"/>
<reference evidence="2" key="1">
    <citation type="journal article" date="2019" name="bioRxiv">
        <title>Genomics, evolutionary history and diagnostics of the Alternaria alternata species group including apple and Asian pear pathotypes.</title>
        <authorList>
            <person name="Armitage A.D."/>
            <person name="Cockerton H.M."/>
            <person name="Sreenivasaprasad S."/>
            <person name="Woodhall J.W."/>
            <person name="Lane C.R."/>
            <person name="Harrison R.J."/>
            <person name="Clarkson J.P."/>
        </authorList>
    </citation>
    <scope>NUCLEOTIDE SEQUENCE [LARGE SCALE GENOMIC DNA]</scope>
    <source>
        <strain evidence="2">RGR 97.0016</strain>
    </source>
</reference>
<comment type="caution">
    <text evidence="1">The sequence shown here is derived from an EMBL/GenBank/DDBJ whole genome shotgun (WGS) entry which is preliminary data.</text>
</comment>
<evidence type="ECO:0000313" key="1">
    <source>
        <dbReference type="EMBL" id="RYO32311.1"/>
    </source>
</evidence>
<protein>
    <submittedName>
        <fullName evidence="1">Uncharacterized protein</fullName>
    </submittedName>
</protein>
<dbReference type="AlphaFoldDB" id="A0A4Q4Q319"/>